<dbReference type="EMBL" id="JAIOIV010000049">
    <property type="protein sequence ID" value="MBZ0155835.1"/>
    <property type="molecule type" value="Genomic_DNA"/>
</dbReference>
<evidence type="ECO:0000313" key="2">
    <source>
        <dbReference type="EMBL" id="MBZ0155835.1"/>
    </source>
</evidence>
<comment type="caution">
    <text evidence="2">The sequence shown here is derived from an EMBL/GenBank/DDBJ whole genome shotgun (WGS) entry which is preliminary data.</text>
</comment>
<evidence type="ECO:0000256" key="1">
    <source>
        <dbReference type="SAM" id="Phobius"/>
    </source>
</evidence>
<feature type="transmembrane region" description="Helical" evidence="1">
    <location>
        <begin position="16"/>
        <end position="36"/>
    </location>
</feature>
<dbReference type="Proteomes" id="UP000705867">
    <property type="component" value="Unassembled WGS sequence"/>
</dbReference>
<dbReference type="AlphaFoldDB" id="A0A953M0Y9"/>
<organism evidence="2 3">
    <name type="scientific">Candidatus Nitrobium versatile</name>
    <dbReference type="NCBI Taxonomy" id="2884831"/>
    <lineage>
        <taxon>Bacteria</taxon>
        <taxon>Pseudomonadati</taxon>
        <taxon>Nitrospirota</taxon>
        <taxon>Nitrospiria</taxon>
        <taxon>Nitrospirales</taxon>
        <taxon>Nitrospiraceae</taxon>
        <taxon>Candidatus Nitrobium</taxon>
    </lineage>
</organism>
<keyword evidence="1" id="KW-0812">Transmembrane</keyword>
<proteinExistence type="predicted"/>
<protein>
    <submittedName>
        <fullName evidence="2">Uncharacterized protein</fullName>
    </submittedName>
</protein>
<gene>
    <name evidence="2" type="ORF">K8I29_06410</name>
</gene>
<reference evidence="2" key="2">
    <citation type="submission" date="2021-08" db="EMBL/GenBank/DDBJ databases">
        <authorList>
            <person name="Dalcin Martins P."/>
        </authorList>
    </citation>
    <scope>NUCLEOTIDE SEQUENCE</scope>
    <source>
        <strain evidence="2">MAG_39</strain>
    </source>
</reference>
<name>A0A953M0Y9_9BACT</name>
<evidence type="ECO:0000313" key="3">
    <source>
        <dbReference type="Proteomes" id="UP000705867"/>
    </source>
</evidence>
<keyword evidence="1" id="KW-1133">Transmembrane helix</keyword>
<feature type="transmembrane region" description="Helical" evidence="1">
    <location>
        <begin position="48"/>
        <end position="71"/>
    </location>
</feature>
<sequence>MAGGYGKAKKKPYGKLLVMGIVSIMLYTILLSQQGLINSYFGRGGVYAFLPIVTAFIFSVVHGSFTGNFWTVMGVEASKRKEVK</sequence>
<accession>A0A953M0Y9</accession>
<keyword evidence="1" id="KW-0472">Membrane</keyword>
<reference evidence="2" key="1">
    <citation type="journal article" date="2021" name="bioRxiv">
        <title>Unraveling nitrogen, sulfur and carbon metabolic pathways and microbial community transcriptional responses to substrate deprivation and toxicity stresses in a bioreactor mimicking anoxic brackish coastal sediment conditions.</title>
        <authorList>
            <person name="Martins P.D."/>
            <person name="Echeveste M.J."/>
            <person name="Arshad A."/>
            <person name="Kurth J."/>
            <person name="Ouboter H."/>
            <person name="Jetten M.S.M."/>
            <person name="Welte C.U."/>
        </authorList>
    </citation>
    <scope>NUCLEOTIDE SEQUENCE</scope>
    <source>
        <strain evidence="2">MAG_39</strain>
    </source>
</reference>